<evidence type="ECO:0008006" key="6">
    <source>
        <dbReference type="Google" id="ProtNLM"/>
    </source>
</evidence>
<evidence type="ECO:0000313" key="4">
    <source>
        <dbReference type="EMBL" id="EAS44019.1"/>
    </source>
</evidence>
<proteinExistence type="inferred from homology"/>
<evidence type="ECO:0000313" key="5">
    <source>
        <dbReference type="Proteomes" id="UP000003789"/>
    </source>
</evidence>
<accession>Q1Z625</accession>
<dbReference type="AlphaFoldDB" id="Q1Z625"/>
<dbReference type="PANTHER" id="PTHR16222:SF24">
    <property type="entry name" value="ADP-RIBOSYLHYDROLASE ARH3"/>
    <property type="match status" value="1"/>
</dbReference>
<comment type="similarity">
    <text evidence="1">Belongs to the ADP-ribosylglycohydrolase family.</text>
</comment>
<sequence>MPLTDKLHQNLLEKKILGSLYGQAIGDAMGMPSELWTKSKVTSYFGWIDDFLPGPEENIAANEFKAGEFTDDTSQCVALMDAIIEADGQIQPALVAKHLIAWAHRINAFEKNILGPTSKSALNSITQGIPFEKIEANGVTNGSAMRIAPVGCLLATNNKEDFAEGVRLSCLPTHKSDIAIAGASVIAWAISRAIEGISWQKIKDEIIPLANDIQRQNESTFSPLLGRRIRYALYVVESQHDKIAALTDLYELVGSGMDIIESVPTAIALVELAETNPMKCAELAANLGGDTDTIGAMATAICGAIHGIDAFENIHIQLINTANNIDFAPYAQALAAYRIAHTN</sequence>
<dbReference type="PANTHER" id="PTHR16222">
    <property type="entry name" value="ADP-RIBOSYLGLYCOHYDROLASE"/>
    <property type="match status" value="1"/>
</dbReference>
<feature type="binding site" evidence="3">
    <location>
        <position position="292"/>
    </location>
    <ligand>
        <name>Mg(2+)</name>
        <dbReference type="ChEBI" id="CHEBI:18420"/>
        <label>1</label>
    </ligand>
</feature>
<dbReference type="InterPro" id="IPR050792">
    <property type="entry name" value="ADP-ribosylglycohydrolase"/>
</dbReference>
<keyword evidence="3" id="KW-0460">Magnesium</keyword>
<dbReference type="InterPro" id="IPR036705">
    <property type="entry name" value="Ribosyl_crysJ1_sf"/>
</dbReference>
<keyword evidence="3" id="KW-0479">Metal-binding</keyword>
<dbReference type="GO" id="GO:0046872">
    <property type="term" value="F:metal ion binding"/>
    <property type="evidence" value="ECO:0007669"/>
    <property type="project" value="UniProtKB-KW"/>
</dbReference>
<dbReference type="OrthoDB" id="9798107at2"/>
<dbReference type="SUPFAM" id="SSF101478">
    <property type="entry name" value="ADP-ribosylglycohydrolase"/>
    <property type="match status" value="1"/>
</dbReference>
<name>Q1Z625_9GAMM</name>
<keyword evidence="2" id="KW-0378">Hydrolase</keyword>
<organism evidence="4 5">
    <name type="scientific">Photobacterium profundum 3TCK</name>
    <dbReference type="NCBI Taxonomy" id="314280"/>
    <lineage>
        <taxon>Bacteria</taxon>
        <taxon>Pseudomonadati</taxon>
        <taxon>Pseudomonadota</taxon>
        <taxon>Gammaproteobacteria</taxon>
        <taxon>Vibrionales</taxon>
        <taxon>Vibrionaceae</taxon>
        <taxon>Photobacterium</taxon>
    </lineage>
</organism>
<dbReference type="InterPro" id="IPR005502">
    <property type="entry name" value="Ribosyl_crysJ1"/>
</dbReference>
<evidence type="ECO:0000256" key="1">
    <source>
        <dbReference type="ARBA" id="ARBA00010702"/>
    </source>
</evidence>
<dbReference type="Gene3D" id="1.10.4080.10">
    <property type="entry name" value="ADP-ribosylation/Crystallin J1"/>
    <property type="match status" value="1"/>
</dbReference>
<gene>
    <name evidence="4" type="ORF">P3TCK_12561</name>
</gene>
<dbReference type="Proteomes" id="UP000003789">
    <property type="component" value="Unassembled WGS sequence"/>
</dbReference>
<comment type="cofactor">
    <cofactor evidence="3">
        <name>Mg(2+)</name>
        <dbReference type="ChEBI" id="CHEBI:18420"/>
    </cofactor>
    <text evidence="3">Binds 2 magnesium ions per subunit.</text>
</comment>
<dbReference type="Pfam" id="PF03747">
    <property type="entry name" value="ADP_ribosyl_GH"/>
    <property type="match status" value="1"/>
</dbReference>
<dbReference type="HOGENOM" id="CLU_024566_3_0_6"/>
<comment type="caution">
    <text evidence="4">The sequence shown here is derived from an EMBL/GenBank/DDBJ whole genome shotgun (WGS) entry which is preliminary data.</text>
</comment>
<feature type="binding site" evidence="3">
    <location>
        <position position="70"/>
    </location>
    <ligand>
        <name>Mg(2+)</name>
        <dbReference type="ChEBI" id="CHEBI:18420"/>
        <label>1</label>
    </ligand>
</feature>
<feature type="binding site" evidence="3">
    <location>
        <position position="290"/>
    </location>
    <ligand>
        <name>Mg(2+)</name>
        <dbReference type="ChEBI" id="CHEBI:18420"/>
        <label>1</label>
    </ligand>
</feature>
<evidence type="ECO:0000256" key="3">
    <source>
        <dbReference type="PIRSR" id="PIRSR605502-1"/>
    </source>
</evidence>
<dbReference type="EMBL" id="AAPH01000007">
    <property type="protein sequence ID" value="EAS44019.1"/>
    <property type="molecule type" value="Genomic_DNA"/>
</dbReference>
<feature type="binding site" evidence="3">
    <location>
        <position position="71"/>
    </location>
    <ligand>
        <name>Mg(2+)</name>
        <dbReference type="ChEBI" id="CHEBI:18420"/>
        <label>1</label>
    </ligand>
</feature>
<dbReference type="GO" id="GO:0016787">
    <property type="term" value="F:hydrolase activity"/>
    <property type="evidence" value="ECO:0007669"/>
    <property type="project" value="UniProtKB-KW"/>
</dbReference>
<feature type="binding site" evidence="3">
    <location>
        <position position="293"/>
    </location>
    <ligand>
        <name>Mg(2+)</name>
        <dbReference type="ChEBI" id="CHEBI:18420"/>
        <label>1</label>
    </ligand>
</feature>
<feature type="binding site" evidence="3">
    <location>
        <position position="72"/>
    </location>
    <ligand>
        <name>Mg(2+)</name>
        <dbReference type="ChEBI" id="CHEBI:18420"/>
        <label>1</label>
    </ligand>
</feature>
<evidence type="ECO:0000256" key="2">
    <source>
        <dbReference type="ARBA" id="ARBA00022801"/>
    </source>
</evidence>
<reference evidence="4 5" key="1">
    <citation type="submission" date="2006-03" db="EMBL/GenBank/DDBJ databases">
        <authorList>
            <person name="Bartlett D.H."/>
            <person name="Valle G."/>
            <person name="Lauro F.M."/>
            <person name="Vezzi A."/>
            <person name="Simonato F."/>
            <person name="Eloe E."/>
            <person name="Vitulo N."/>
            <person name="Stratton T.K."/>
            <person name="D'angelo M."/>
            <person name="Ferriera S."/>
            <person name="Johnson J."/>
            <person name="Kravitz S."/>
            <person name="Beeson K."/>
            <person name="Sutton G."/>
            <person name="Rogers Y."/>
            <person name="Friedman R."/>
            <person name="Frazier M."/>
            <person name="Venter J.C."/>
        </authorList>
    </citation>
    <scope>NUCLEOTIDE SEQUENCE [LARGE SCALE GENOMIC DNA]</scope>
    <source>
        <strain evidence="4 5">3TCK</strain>
    </source>
</reference>
<protein>
    <recommendedName>
        <fullName evidence="6">ADP-ribosylglycohydrolase family protein</fullName>
    </recommendedName>
</protein>
<dbReference type="RefSeq" id="WP_006230534.1">
    <property type="nucleotide sequence ID" value="NZ_CH724134.1"/>
</dbReference>